<accession>A0AAV6VAG8</accession>
<keyword evidence="2" id="KW-1185">Reference proteome</keyword>
<name>A0AAV6VAG8_9ARAC</name>
<protein>
    <submittedName>
        <fullName evidence="1">Uncharacterized protein</fullName>
    </submittedName>
</protein>
<gene>
    <name evidence="1" type="ORF">JTE90_028074</name>
</gene>
<proteinExistence type="predicted"/>
<organism evidence="1 2">
    <name type="scientific">Oedothorax gibbosus</name>
    <dbReference type="NCBI Taxonomy" id="931172"/>
    <lineage>
        <taxon>Eukaryota</taxon>
        <taxon>Metazoa</taxon>
        <taxon>Ecdysozoa</taxon>
        <taxon>Arthropoda</taxon>
        <taxon>Chelicerata</taxon>
        <taxon>Arachnida</taxon>
        <taxon>Araneae</taxon>
        <taxon>Araneomorphae</taxon>
        <taxon>Entelegynae</taxon>
        <taxon>Araneoidea</taxon>
        <taxon>Linyphiidae</taxon>
        <taxon>Erigoninae</taxon>
        <taxon>Oedothorax</taxon>
    </lineage>
</organism>
<evidence type="ECO:0000313" key="1">
    <source>
        <dbReference type="EMBL" id="KAG8192950.1"/>
    </source>
</evidence>
<comment type="caution">
    <text evidence="1">The sequence shown here is derived from an EMBL/GenBank/DDBJ whole genome shotgun (WGS) entry which is preliminary data.</text>
</comment>
<dbReference type="Proteomes" id="UP000827092">
    <property type="component" value="Unassembled WGS sequence"/>
</dbReference>
<sequence>MVCIAIVEEYRPFGGIWRQNDQDYYTDPHGKHYHKLPYTSTIASPLNIQDPAVSNDPQNLFRHFPQDQEDNAEEINPHSPPNFLFPPYLHLGSQSLALVLPAFYGH</sequence>
<dbReference type="AlphaFoldDB" id="A0AAV6VAG8"/>
<evidence type="ECO:0000313" key="2">
    <source>
        <dbReference type="Proteomes" id="UP000827092"/>
    </source>
</evidence>
<dbReference type="EMBL" id="JAFNEN010000132">
    <property type="protein sequence ID" value="KAG8192950.1"/>
    <property type="molecule type" value="Genomic_DNA"/>
</dbReference>
<reference evidence="1 2" key="1">
    <citation type="journal article" date="2022" name="Nat. Ecol. Evol.">
        <title>A masculinizing supergene underlies an exaggerated male reproductive morph in a spider.</title>
        <authorList>
            <person name="Hendrickx F."/>
            <person name="De Corte Z."/>
            <person name="Sonet G."/>
            <person name="Van Belleghem S.M."/>
            <person name="Kostlbacher S."/>
            <person name="Vangestel C."/>
        </authorList>
    </citation>
    <scope>NUCLEOTIDE SEQUENCE [LARGE SCALE GENOMIC DNA]</scope>
    <source>
        <strain evidence="1">W744_W776</strain>
    </source>
</reference>